<evidence type="ECO:0000313" key="3">
    <source>
        <dbReference type="Proteomes" id="UP000593915"/>
    </source>
</evidence>
<gene>
    <name evidence="2" type="ORF">IFE08_12415</name>
</gene>
<name>A0A7S7AVU7_9SPIR</name>
<proteinExistence type="predicted"/>
<dbReference type="AlphaFoldDB" id="A0A7S7AVU7"/>
<protein>
    <submittedName>
        <fullName evidence="2">DUF4097 family beta strand repeat protein</fullName>
    </submittedName>
</protein>
<dbReference type="Pfam" id="PF13349">
    <property type="entry name" value="DUF4097"/>
    <property type="match status" value="1"/>
</dbReference>
<sequence length="306" mass="34591">MKKNLILAAAWFFAAALITAFFVTELQGYGITKGNKFCRFPFVFKNGHFTSNVTVLKEERFNASEITFIKASLTYEDIRFKPSLDNTFSIKIIGNDENKNLPEIRAENGTLYITAFKNNRTYFGWYNNLHCRIEISVPVKKQNSMENTENKMLTDLISVFIEGSSSDITLEDIALKNFKFESSSGDLTLRDSEIANLLEVHTASGDIRGTADIYKFTVNSTSGDLRLKLLSVPTELSKFYSTSGDYLIYLPVDIDGFSCNFNSVSGDYKNAFTGTSGEKKVHEIYKNEALQFFIETVSGDCRIRKF</sequence>
<dbReference type="Proteomes" id="UP000593915">
    <property type="component" value="Chromosome"/>
</dbReference>
<reference evidence="2 3" key="1">
    <citation type="submission" date="2020-09" db="EMBL/GenBank/DDBJ databases">
        <title>Characterization of Treponema spp. from bovine digital dermatitis in Korea.</title>
        <authorList>
            <person name="Espiritu H.M."/>
            <person name="Cho Y.I."/>
            <person name="Mamuad L."/>
        </authorList>
    </citation>
    <scope>NUCLEOTIDE SEQUENCE [LARGE SCALE GENOMIC DNA]</scope>
    <source>
        <strain evidence="2 3">KS1</strain>
    </source>
</reference>
<organism evidence="2 3">
    <name type="scientific">Treponema pedis</name>
    <dbReference type="NCBI Taxonomy" id="409322"/>
    <lineage>
        <taxon>Bacteria</taxon>
        <taxon>Pseudomonadati</taxon>
        <taxon>Spirochaetota</taxon>
        <taxon>Spirochaetia</taxon>
        <taxon>Spirochaetales</taxon>
        <taxon>Treponemataceae</taxon>
        <taxon>Treponema</taxon>
    </lineage>
</organism>
<evidence type="ECO:0000313" key="2">
    <source>
        <dbReference type="EMBL" id="QOW60590.1"/>
    </source>
</evidence>
<dbReference type="EMBL" id="CP061839">
    <property type="protein sequence ID" value="QOW60590.1"/>
    <property type="molecule type" value="Genomic_DNA"/>
</dbReference>
<dbReference type="Gene3D" id="2.160.20.120">
    <property type="match status" value="1"/>
</dbReference>
<dbReference type="InterPro" id="IPR025164">
    <property type="entry name" value="Toastrack_DUF4097"/>
</dbReference>
<evidence type="ECO:0000259" key="1">
    <source>
        <dbReference type="Pfam" id="PF13349"/>
    </source>
</evidence>
<dbReference type="RefSeq" id="WP_194076090.1">
    <property type="nucleotide sequence ID" value="NZ_CP061839.1"/>
</dbReference>
<accession>A0A7S7AVU7</accession>
<feature type="domain" description="DUF4097" evidence="1">
    <location>
        <begin position="73"/>
        <end position="303"/>
    </location>
</feature>